<dbReference type="PROSITE" id="PS51257">
    <property type="entry name" value="PROKAR_LIPOPROTEIN"/>
    <property type="match status" value="1"/>
</dbReference>
<dbReference type="GeneID" id="54547292"/>
<evidence type="ECO:0008006" key="4">
    <source>
        <dbReference type="Google" id="ProtNLM"/>
    </source>
</evidence>
<protein>
    <recommendedName>
        <fullName evidence="4">Hydrophobin</fullName>
    </recommendedName>
</protein>
<feature type="chain" id="PRO_5025336243" description="Hydrophobin" evidence="1">
    <location>
        <begin position="22"/>
        <end position="116"/>
    </location>
</feature>
<sequence>MKMLNFFLLFVAFLLSSFVFAFSSCPVELAFCIILMPGAGGAWGAVCFSLGLRVDISFVLSFVSVFYIPREGSFGIGWNGGWGNLCIVGRREGQGKGSRGKVYISLYIPEVTCRYL</sequence>
<feature type="signal peptide" evidence="1">
    <location>
        <begin position="1"/>
        <end position="21"/>
    </location>
</feature>
<gene>
    <name evidence="2" type="ORF">EI97DRAFT_248375</name>
</gene>
<accession>A0A6A6JQP1</accession>
<organism evidence="2 3">
    <name type="scientific">Westerdykella ornata</name>
    <dbReference type="NCBI Taxonomy" id="318751"/>
    <lineage>
        <taxon>Eukaryota</taxon>
        <taxon>Fungi</taxon>
        <taxon>Dikarya</taxon>
        <taxon>Ascomycota</taxon>
        <taxon>Pezizomycotina</taxon>
        <taxon>Dothideomycetes</taxon>
        <taxon>Pleosporomycetidae</taxon>
        <taxon>Pleosporales</taxon>
        <taxon>Sporormiaceae</taxon>
        <taxon>Westerdykella</taxon>
    </lineage>
</organism>
<proteinExistence type="predicted"/>
<evidence type="ECO:0000313" key="3">
    <source>
        <dbReference type="Proteomes" id="UP000800097"/>
    </source>
</evidence>
<keyword evidence="3" id="KW-1185">Reference proteome</keyword>
<dbReference type="RefSeq" id="XP_033655757.1">
    <property type="nucleotide sequence ID" value="XM_033794117.1"/>
</dbReference>
<reference evidence="2" key="1">
    <citation type="journal article" date="2020" name="Stud. Mycol.">
        <title>101 Dothideomycetes genomes: a test case for predicting lifestyles and emergence of pathogens.</title>
        <authorList>
            <person name="Haridas S."/>
            <person name="Albert R."/>
            <person name="Binder M."/>
            <person name="Bloem J."/>
            <person name="Labutti K."/>
            <person name="Salamov A."/>
            <person name="Andreopoulos B."/>
            <person name="Baker S."/>
            <person name="Barry K."/>
            <person name="Bills G."/>
            <person name="Bluhm B."/>
            <person name="Cannon C."/>
            <person name="Castanera R."/>
            <person name="Culley D."/>
            <person name="Daum C."/>
            <person name="Ezra D."/>
            <person name="Gonzalez J."/>
            <person name="Henrissat B."/>
            <person name="Kuo A."/>
            <person name="Liang C."/>
            <person name="Lipzen A."/>
            <person name="Lutzoni F."/>
            <person name="Magnuson J."/>
            <person name="Mondo S."/>
            <person name="Nolan M."/>
            <person name="Ohm R."/>
            <person name="Pangilinan J."/>
            <person name="Park H.-J."/>
            <person name="Ramirez L."/>
            <person name="Alfaro M."/>
            <person name="Sun H."/>
            <person name="Tritt A."/>
            <person name="Yoshinaga Y."/>
            <person name="Zwiers L.-H."/>
            <person name="Turgeon B."/>
            <person name="Goodwin S."/>
            <person name="Spatafora J."/>
            <person name="Crous P."/>
            <person name="Grigoriev I."/>
        </authorList>
    </citation>
    <scope>NUCLEOTIDE SEQUENCE</scope>
    <source>
        <strain evidence="2">CBS 379.55</strain>
    </source>
</reference>
<keyword evidence="1" id="KW-0732">Signal</keyword>
<evidence type="ECO:0000313" key="2">
    <source>
        <dbReference type="EMBL" id="KAF2278218.1"/>
    </source>
</evidence>
<evidence type="ECO:0000256" key="1">
    <source>
        <dbReference type="SAM" id="SignalP"/>
    </source>
</evidence>
<dbReference type="AlphaFoldDB" id="A0A6A6JQP1"/>
<name>A0A6A6JQP1_WESOR</name>
<dbReference type="Proteomes" id="UP000800097">
    <property type="component" value="Unassembled WGS sequence"/>
</dbReference>
<dbReference type="EMBL" id="ML986488">
    <property type="protein sequence ID" value="KAF2278218.1"/>
    <property type="molecule type" value="Genomic_DNA"/>
</dbReference>